<proteinExistence type="predicted"/>
<organism evidence="1">
    <name type="scientific">Mycolicibacterium gilvum (strain PYR-GCK)</name>
    <name type="common">Mycobacterium gilvum (strain PYR-GCK)</name>
    <dbReference type="NCBI Taxonomy" id="350054"/>
    <lineage>
        <taxon>Bacteria</taxon>
        <taxon>Bacillati</taxon>
        <taxon>Actinomycetota</taxon>
        <taxon>Actinomycetes</taxon>
        <taxon>Mycobacteriales</taxon>
        <taxon>Mycobacteriaceae</taxon>
        <taxon>Mycolicibacterium</taxon>
    </lineage>
</organism>
<dbReference type="STRING" id="350054.Mflv_4285"/>
<gene>
    <name evidence="1" type="ordered locus">Mflv_4285</name>
</gene>
<protein>
    <submittedName>
        <fullName evidence="1">Uncharacterized protein</fullName>
    </submittedName>
</protein>
<name>A4TDV8_MYCGI</name>
<accession>A4TDV8</accession>
<dbReference type="KEGG" id="mgi:Mflv_4285"/>
<dbReference type="EMBL" id="CP000656">
    <property type="protein sequence ID" value="ABP46754.1"/>
    <property type="molecule type" value="Genomic_DNA"/>
</dbReference>
<dbReference type="AlphaFoldDB" id="A4TDV8"/>
<dbReference type="HOGENOM" id="CLU_2288415_0_0_11"/>
<evidence type="ECO:0000313" key="1">
    <source>
        <dbReference type="EMBL" id="ABP46754.1"/>
    </source>
</evidence>
<reference evidence="1" key="2">
    <citation type="journal article" date="2013" name="PLoS ONE">
        <title>A Gene Expression Study of the Activities of Aromatic Ring-Cleavage Dioxygenases in Mycobacterium gilvum PYR-GCK to Changes in Salinity and pH during Pyrene Degradation.</title>
        <authorList>
            <person name="Badejo A.C."/>
            <person name="Badejo A.O."/>
            <person name="Shin K.H."/>
            <person name="Chai Y.G."/>
        </authorList>
    </citation>
    <scope>NUCLEOTIDE SEQUENCE [LARGE SCALE GENOMIC DNA]</scope>
    <source>
        <strain evidence="1">PYR-GCK</strain>
    </source>
</reference>
<reference evidence="1" key="1">
    <citation type="submission" date="2007-04" db="EMBL/GenBank/DDBJ databases">
        <authorList>
            <consortium name="US DOE Joint Genome Institute"/>
            <person name="Copeland A."/>
            <person name="Lucas S."/>
            <person name="Lapidus A."/>
            <person name="Barry K."/>
            <person name="Detter J.C."/>
            <person name="Glavina del Rio T."/>
            <person name="Hammon N."/>
            <person name="Israni S."/>
            <person name="Dalin E."/>
            <person name="Tice H."/>
            <person name="Pitluck S."/>
            <person name="Chain P."/>
            <person name="Malfatti S."/>
            <person name="Shin M."/>
            <person name="Vergez L."/>
            <person name="Schmutz J."/>
            <person name="Larimer F."/>
            <person name="Land M."/>
            <person name="Hauser L."/>
            <person name="Kyrpides N."/>
            <person name="Mikhailova N."/>
            <person name="Miller C."/>
            <person name="Richardson P."/>
        </authorList>
    </citation>
    <scope>NUCLEOTIDE SEQUENCE</scope>
    <source>
        <strain evidence="1">PYR-GCK</strain>
    </source>
</reference>
<sequence length="101" mass="10531">MGQPRECHPGNHSAKTIRAGTASKKTLIVALSAFAVGCAGMASVPAASASESGYWPLCGAFSLFSEGQCDAIKYYLSTDDPACRPDGTQPSPVPPQRWTAQ</sequence>